<name>A0A068RDL2_9GAMM</name>
<protein>
    <submittedName>
        <fullName evidence="1">Uncharacterized protein</fullName>
    </submittedName>
</protein>
<evidence type="ECO:0000313" key="1">
    <source>
        <dbReference type="EMBL" id="CDG49041.1"/>
    </source>
</evidence>
<dbReference type="EMBL" id="FR904241">
    <property type="protein sequence ID" value="CDG49041.1"/>
    <property type="molecule type" value="Genomic_DNA"/>
</dbReference>
<reference evidence="1" key="1">
    <citation type="submission" date="2013-06" db="EMBL/GenBank/DDBJ databases">
        <authorList>
            <person name="Mazano-Marin A."/>
        </authorList>
    </citation>
    <scope>NUCLEOTIDE SEQUENCE</scope>
    <source>
        <strain evidence="1">SCt-VLC</strain>
    </source>
</reference>
<proteinExistence type="predicted"/>
<gene>
    <name evidence="1" type="ORF">SCTVLC_2399</name>
</gene>
<dbReference type="AlphaFoldDB" id="A0A068RDL2"/>
<sequence length="123" mass="13976">MQWGCIMRCLLVDTKHESGVQSLLPAWANGTCFIHSVRQDITAATLALLRYSTLTETLQLSINQSVCKRNRRRKYAEQQKLHFTRIIAYPSRHALLQPVGTRTARNNRSIQGVREDGKQCPGP</sequence>
<reference evidence="1" key="2">
    <citation type="journal article" date="2014" name="Genome Biol. Evol.">
        <title>Settling down: the genome of Serratia symbiotica from the aphid Cinara tujafilina zooms in on the process of accommodation to a cooperative intracellular life.</title>
        <authorList>
            <person name="Manzano-Marin A."/>
            <person name="Latorre A."/>
        </authorList>
    </citation>
    <scope>NUCLEOTIDE SEQUENCE</scope>
    <source>
        <strain evidence="1">SCt-VLC</strain>
    </source>
</reference>
<organism evidence="1">
    <name type="scientific">Serratia symbiotica SCt-VLC</name>
    <dbReference type="NCBI Taxonomy" id="1347341"/>
    <lineage>
        <taxon>Bacteria</taxon>
        <taxon>Pseudomonadati</taxon>
        <taxon>Pseudomonadota</taxon>
        <taxon>Gammaproteobacteria</taxon>
        <taxon>Enterobacterales</taxon>
        <taxon>Yersiniaceae</taxon>
        <taxon>Serratia</taxon>
        <taxon>Serratia symbiotica</taxon>
    </lineage>
</organism>
<accession>A0A068RDL2</accession>